<evidence type="ECO:0000256" key="6">
    <source>
        <dbReference type="NCBIfam" id="TIGR00922"/>
    </source>
</evidence>
<dbReference type="GO" id="GO:0003735">
    <property type="term" value="F:structural constituent of ribosome"/>
    <property type="evidence" value="ECO:0007669"/>
    <property type="project" value="InterPro"/>
</dbReference>
<dbReference type="InterPro" id="IPR001062">
    <property type="entry name" value="Transcrpt_antiterm_NusG"/>
</dbReference>
<evidence type="ECO:0000313" key="11">
    <source>
        <dbReference type="Proteomes" id="UP000276568"/>
    </source>
</evidence>
<dbReference type="EMBL" id="RJQC01000001">
    <property type="protein sequence ID" value="RNM31474.1"/>
    <property type="molecule type" value="Genomic_DNA"/>
</dbReference>
<protein>
    <recommendedName>
        <fullName evidence="5 6">Transcription termination/antitermination protein NusG</fullName>
    </recommendedName>
</protein>
<dbReference type="Proteomes" id="UP000276568">
    <property type="component" value="Unassembled WGS sequence"/>
</dbReference>
<keyword evidence="11" id="KW-1185">Reference proteome</keyword>
<dbReference type="InterPro" id="IPR014722">
    <property type="entry name" value="Rib_uL2_dom2"/>
</dbReference>
<keyword evidence="1 5" id="KW-0806">Transcription termination</keyword>
<dbReference type="PANTHER" id="PTHR30265">
    <property type="entry name" value="RHO-INTERACTING TRANSCRIPTION TERMINATION FACTOR NUSG"/>
    <property type="match status" value="1"/>
</dbReference>
<dbReference type="GO" id="GO:0032784">
    <property type="term" value="P:regulation of DNA-templated transcription elongation"/>
    <property type="evidence" value="ECO:0007669"/>
    <property type="project" value="InterPro"/>
</dbReference>
<dbReference type="HAMAP" id="MF_00948">
    <property type="entry name" value="NusG"/>
    <property type="match status" value="1"/>
</dbReference>
<evidence type="ECO:0000313" key="10">
    <source>
        <dbReference type="EMBL" id="RNM31474.1"/>
    </source>
</evidence>
<comment type="similarity">
    <text evidence="5 7">Belongs to the NusG family.</text>
</comment>
<evidence type="ECO:0000256" key="3">
    <source>
        <dbReference type="ARBA" id="ARBA00023015"/>
    </source>
</evidence>
<evidence type="ECO:0000256" key="5">
    <source>
        <dbReference type="HAMAP-Rule" id="MF_00948"/>
    </source>
</evidence>
<dbReference type="PANTHER" id="PTHR30265:SF2">
    <property type="entry name" value="TRANSCRIPTION TERMINATION_ANTITERMINATION PROTEIN NUSG"/>
    <property type="match status" value="1"/>
</dbReference>
<dbReference type="GO" id="GO:0031564">
    <property type="term" value="P:transcription antitermination"/>
    <property type="evidence" value="ECO:0007669"/>
    <property type="project" value="UniProtKB-UniRule"/>
</dbReference>
<feature type="domain" description="NusG-like N-terminal" evidence="8">
    <location>
        <begin position="7"/>
        <end position="118"/>
    </location>
</feature>
<dbReference type="GO" id="GO:0005829">
    <property type="term" value="C:cytosol"/>
    <property type="evidence" value="ECO:0007669"/>
    <property type="project" value="TreeGrafter"/>
</dbReference>
<dbReference type="InterPro" id="IPR005824">
    <property type="entry name" value="KOW"/>
</dbReference>
<dbReference type="SUPFAM" id="SSF50104">
    <property type="entry name" value="Translation proteins SH3-like domain"/>
    <property type="match status" value="1"/>
</dbReference>
<dbReference type="Pfam" id="PF00467">
    <property type="entry name" value="KOW"/>
    <property type="match status" value="1"/>
</dbReference>
<dbReference type="PROSITE" id="PS01108">
    <property type="entry name" value="RIBOSOMAL_L24"/>
    <property type="match status" value="1"/>
</dbReference>
<dbReference type="SUPFAM" id="SSF82679">
    <property type="entry name" value="N-utilization substance G protein NusG, N-terminal domain"/>
    <property type="match status" value="1"/>
</dbReference>
<dbReference type="NCBIfam" id="TIGR00922">
    <property type="entry name" value="nusG"/>
    <property type="match status" value="1"/>
</dbReference>
<dbReference type="CDD" id="cd09891">
    <property type="entry name" value="NGN_Bact_1"/>
    <property type="match status" value="1"/>
</dbReference>
<dbReference type="InterPro" id="IPR008991">
    <property type="entry name" value="Translation_prot_SH3-like_sf"/>
</dbReference>
<name>A0A3N0I385_9FIRM</name>
<sequence>MADTDLKKEWYVVNTYAGQENRVKENLERRINTMGLQDNLFQIVVAEEKEIEYKNGKPVEKTKNLFSGYLLVQMIMSDEAWFAVRNTPGVTGFIGSSGKGAKPFPVPQEEIDSVLRRLGNQDLNVAVDFQVGDTVQILNGPFKNSEGTVESMNEEKKEATVLLILFGRETPTDIAYQDLKKVE</sequence>
<dbReference type="InterPro" id="IPR043425">
    <property type="entry name" value="NusG-like"/>
</dbReference>
<dbReference type="OrthoDB" id="9809075at2"/>
<comment type="caution">
    <text evidence="10">The sequence shown here is derived from an EMBL/GenBank/DDBJ whole genome shotgun (WGS) entry which is preliminary data.</text>
</comment>
<evidence type="ECO:0000256" key="4">
    <source>
        <dbReference type="ARBA" id="ARBA00023163"/>
    </source>
</evidence>
<dbReference type="InterPro" id="IPR047050">
    <property type="entry name" value="NGN"/>
</dbReference>
<feature type="domain" description="KOW" evidence="9">
    <location>
        <begin position="128"/>
        <end position="155"/>
    </location>
</feature>
<keyword evidence="4 5" id="KW-0804">Transcription</keyword>
<dbReference type="InterPro" id="IPR036735">
    <property type="entry name" value="NGN_dom_sf"/>
</dbReference>
<dbReference type="PRINTS" id="PR00338">
    <property type="entry name" value="NUSGTNSCPFCT"/>
</dbReference>
<dbReference type="GO" id="GO:0005840">
    <property type="term" value="C:ribosome"/>
    <property type="evidence" value="ECO:0007669"/>
    <property type="project" value="InterPro"/>
</dbReference>
<gene>
    <name evidence="5 10" type="primary">nusG</name>
    <name evidence="10" type="ORF">EDX97_02645</name>
</gene>
<dbReference type="SMART" id="SM00739">
    <property type="entry name" value="KOW"/>
    <property type="match status" value="1"/>
</dbReference>
<dbReference type="RefSeq" id="WP_128519635.1">
    <property type="nucleotide sequence ID" value="NZ_CAUWBR010000020.1"/>
</dbReference>
<proteinExistence type="inferred from homology"/>
<evidence type="ECO:0000256" key="2">
    <source>
        <dbReference type="ARBA" id="ARBA00022814"/>
    </source>
</evidence>
<accession>A0A3N0I385</accession>
<reference evidence="10 11" key="1">
    <citation type="submission" date="2018-11" db="EMBL/GenBank/DDBJ databases">
        <title>Clostridium sp. nov., a member of the family Erysipelotrichaceae isolated from pig faeces.</title>
        <authorList>
            <person name="Chang Y.-H."/>
        </authorList>
    </citation>
    <scope>NUCLEOTIDE SEQUENCE [LARGE SCALE GENOMIC DNA]</scope>
    <source>
        <strain evidence="10 11">YH-panp20</strain>
    </source>
</reference>
<comment type="function">
    <text evidence="5 7">Participates in transcription elongation, termination and antitermination.</text>
</comment>
<evidence type="ECO:0000256" key="1">
    <source>
        <dbReference type="ARBA" id="ARBA00022472"/>
    </source>
</evidence>
<dbReference type="Gene3D" id="3.30.70.940">
    <property type="entry name" value="NusG, N-terminal domain"/>
    <property type="match status" value="1"/>
</dbReference>
<dbReference type="Pfam" id="PF02357">
    <property type="entry name" value="NusG"/>
    <property type="match status" value="1"/>
</dbReference>
<keyword evidence="3 5" id="KW-0805">Transcription regulation</keyword>
<evidence type="ECO:0000259" key="9">
    <source>
        <dbReference type="SMART" id="SM00739"/>
    </source>
</evidence>
<dbReference type="Gene3D" id="2.30.30.30">
    <property type="match status" value="1"/>
</dbReference>
<evidence type="ECO:0000256" key="7">
    <source>
        <dbReference type="RuleBase" id="RU000538"/>
    </source>
</evidence>
<dbReference type="GO" id="GO:0006412">
    <property type="term" value="P:translation"/>
    <property type="evidence" value="ECO:0007669"/>
    <property type="project" value="InterPro"/>
</dbReference>
<dbReference type="InterPro" id="IPR005825">
    <property type="entry name" value="Ribosomal_uL24_CS"/>
</dbReference>
<dbReference type="InterPro" id="IPR006645">
    <property type="entry name" value="NGN-like_dom"/>
</dbReference>
<keyword evidence="2 5" id="KW-0889">Transcription antitermination</keyword>
<dbReference type="CDD" id="cd06091">
    <property type="entry name" value="KOW_NusG"/>
    <property type="match status" value="1"/>
</dbReference>
<dbReference type="GO" id="GO:0006353">
    <property type="term" value="P:DNA-templated transcription termination"/>
    <property type="evidence" value="ECO:0007669"/>
    <property type="project" value="UniProtKB-UniRule"/>
</dbReference>
<evidence type="ECO:0000259" key="8">
    <source>
        <dbReference type="SMART" id="SM00738"/>
    </source>
</evidence>
<dbReference type="GO" id="GO:0006354">
    <property type="term" value="P:DNA-templated transcription elongation"/>
    <property type="evidence" value="ECO:0007669"/>
    <property type="project" value="UniProtKB-UniRule"/>
</dbReference>
<organism evidence="10 11">
    <name type="scientific">Absicoccus porci</name>
    <dbReference type="NCBI Taxonomy" id="2486576"/>
    <lineage>
        <taxon>Bacteria</taxon>
        <taxon>Bacillati</taxon>
        <taxon>Bacillota</taxon>
        <taxon>Erysipelotrichia</taxon>
        <taxon>Erysipelotrichales</taxon>
        <taxon>Erysipelotrichaceae</taxon>
        <taxon>Absicoccus</taxon>
    </lineage>
</organism>
<dbReference type="SMART" id="SM00738">
    <property type="entry name" value="NGN"/>
    <property type="match status" value="1"/>
</dbReference>
<dbReference type="AlphaFoldDB" id="A0A3N0I385"/>